<sequence>MADTSADRRHEVVLDYPNEAHPPKRPRDDRAPMLHISGGGAAAKRRKTENKTARSRMKPFPLSIVSSDYGHASHDADCFVSHLLDAVRLNNTRHDLQQTLTKLEAEPPVPFLQGSVRKRLWFKVTCHRQLRAEQFAVKTASVKFLQCDKGTARLELGKTFQAARRALQVSREQYVARLHRILTNAVTAALGDRIKTRHELVKCNIQQMPPQPTTSDWTCELPFRDDRGEEGRPFSLHAEEGLPVPARNLYNLKLQKQIAERELNTEPYPGCSQKDYDDLLARLKRADYHAIEKILLERVEAVETPYQETRKQMRDFIDNEPQFSIASCSRCTSDYNADYNAVTKNLDGAALPKLASARAGALYPAGLVRQWQYPIATMTMPGHPEDVAHSDVSSGNGLEPAIGLDTVSNSCGLDQDAESLEYKQKWLQRYRKIVDEGRRASEDDMRALKRDPRTGIT</sequence>
<organism evidence="2 3">
    <name type="scientific">Passalora fulva</name>
    <name type="common">Tomato leaf mold</name>
    <name type="synonym">Cladosporium fulvum</name>
    <dbReference type="NCBI Taxonomy" id="5499"/>
    <lineage>
        <taxon>Eukaryota</taxon>
        <taxon>Fungi</taxon>
        <taxon>Dikarya</taxon>
        <taxon>Ascomycota</taxon>
        <taxon>Pezizomycotina</taxon>
        <taxon>Dothideomycetes</taxon>
        <taxon>Dothideomycetidae</taxon>
        <taxon>Mycosphaerellales</taxon>
        <taxon>Mycosphaerellaceae</taxon>
        <taxon>Fulvia</taxon>
    </lineage>
</organism>
<dbReference type="EMBL" id="CP090165">
    <property type="protein sequence ID" value="UJO14791.1"/>
    <property type="molecule type" value="Genomic_DNA"/>
</dbReference>
<protein>
    <submittedName>
        <fullName evidence="2">Uncharacterized protein</fullName>
    </submittedName>
</protein>
<feature type="compositionally biased region" description="Basic and acidic residues" evidence="1">
    <location>
        <begin position="21"/>
        <end position="32"/>
    </location>
</feature>
<feature type="region of interest" description="Disordered" evidence="1">
    <location>
        <begin position="438"/>
        <end position="457"/>
    </location>
</feature>
<feature type="compositionally biased region" description="Basic residues" evidence="1">
    <location>
        <begin position="43"/>
        <end position="55"/>
    </location>
</feature>
<evidence type="ECO:0000313" key="3">
    <source>
        <dbReference type="Proteomes" id="UP000756132"/>
    </source>
</evidence>
<reference evidence="2" key="1">
    <citation type="submission" date="2021-12" db="EMBL/GenBank/DDBJ databases">
        <authorList>
            <person name="Zaccaron A."/>
            <person name="Stergiopoulos I."/>
        </authorList>
    </citation>
    <scope>NUCLEOTIDE SEQUENCE</scope>
    <source>
        <strain evidence="2">Race5_Kim</strain>
    </source>
</reference>
<dbReference type="AlphaFoldDB" id="A0A9Q8P6C0"/>
<accession>A0A9Q8P6C0</accession>
<keyword evidence="3" id="KW-1185">Reference proteome</keyword>
<reference evidence="2" key="2">
    <citation type="journal article" date="2022" name="Microb. Genom.">
        <title>A chromosome-scale genome assembly of the tomato pathogen Cladosporium fulvum reveals a compartmentalized genome architecture and the presence of a dispensable chromosome.</title>
        <authorList>
            <person name="Zaccaron A.Z."/>
            <person name="Chen L.H."/>
            <person name="Samaras A."/>
            <person name="Stergiopoulos I."/>
        </authorList>
    </citation>
    <scope>NUCLEOTIDE SEQUENCE</scope>
    <source>
        <strain evidence="2">Race5_Kim</strain>
    </source>
</reference>
<dbReference type="RefSeq" id="XP_047759157.1">
    <property type="nucleotide sequence ID" value="XM_047907709.1"/>
</dbReference>
<dbReference type="Proteomes" id="UP000756132">
    <property type="component" value="Chromosome 3"/>
</dbReference>
<evidence type="ECO:0000256" key="1">
    <source>
        <dbReference type="SAM" id="MobiDB-lite"/>
    </source>
</evidence>
<feature type="region of interest" description="Disordered" evidence="1">
    <location>
        <begin position="1"/>
        <end position="55"/>
    </location>
</feature>
<dbReference type="GeneID" id="71988439"/>
<name>A0A9Q8P6C0_PASFU</name>
<evidence type="ECO:0000313" key="2">
    <source>
        <dbReference type="EMBL" id="UJO14791.1"/>
    </source>
</evidence>
<proteinExistence type="predicted"/>
<dbReference type="KEGG" id="ffu:CLAFUR5_08561"/>
<feature type="compositionally biased region" description="Basic and acidic residues" evidence="1">
    <location>
        <begin position="1"/>
        <end position="13"/>
    </location>
</feature>
<gene>
    <name evidence="2" type="ORF">CLAFUR5_08561</name>
</gene>